<evidence type="ECO:0000313" key="1">
    <source>
        <dbReference type="EMBL" id="GFU45993.1"/>
    </source>
</evidence>
<gene>
    <name evidence="1" type="ORF">NPIL_221301</name>
</gene>
<keyword evidence="2" id="KW-1185">Reference proteome</keyword>
<organism evidence="1 2">
    <name type="scientific">Nephila pilipes</name>
    <name type="common">Giant wood spider</name>
    <name type="synonym">Nephila maculata</name>
    <dbReference type="NCBI Taxonomy" id="299642"/>
    <lineage>
        <taxon>Eukaryota</taxon>
        <taxon>Metazoa</taxon>
        <taxon>Ecdysozoa</taxon>
        <taxon>Arthropoda</taxon>
        <taxon>Chelicerata</taxon>
        <taxon>Arachnida</taxon>
        <taxon>Araneae</taxon>
        <taxon>Araneomorphae</taxon>
        <taxon>Entelegynae</taxon>
        <taxon>Araneoidea</taxon>
        <taxon>Nephilidae</taxon>
        <taxon>Nephila</taxon>
    </lineage>
</organism>
<dbReference type="EMBL" id="BMAW01086093">
    <property type="protein sequence ID" value="GFU45993.1"/>
    <property type="molecule type" value="Genomic_DNA"/>
</dbReference>
<reference evidence="1" key="1">
    <citation type="submission" date="2020-08" db="EMBL/GenBank/DDBJ databases">
        <title>Multicomponent nature underlies the extraordinary mechanical properties of spider dragline silk.</title>
        <authorList>
            <person name="Kono N."/>
            <person name="Nakamura H."/>
            <person name="Mori M."/>
            <person name="Yoshida Y."/>
            <person name="Ohtoshi R."/>
            <person name="Malay A.D."/>
            <person name="Moran D.A.P."/>
            <person name="Tomita M."/>
            <person name="Numata K."/>
            <person name="Arakawa K."/>
        </authorList>
    </citation>
    <scope>NUCLEOTIDE SEQUENCE</scope>
</reference>
<name>A0A8X6USP7_NEPPI</name>
<sequence length="93" mass="10196">MSLSFLRIFNPSVKSACIQPLYLQATHQEFELTCQNISCVQTSSSPTTVFGIEIDPSLSYGNGDPGVLSNPCGGRSCSYIIHTRSRGIQSKWH</sequence>
<evidence type="ECO:0000313" key="2">
    <source>
        <dbReference type="Proteomes" id="UP000887013"/>
    </source>
</evidence>
<dbReference type="AlphaFoldDB" id="A0A8X6USP7"/>
<protein>
    <submittedName>
        <fullName evidence="1">Uncharacterized protein</fullName>
    </submittedName>
</protein>
<dbReference type="Proteomes" id="UP000887013">
    <property type="component" value="Unassembled WGS sequence"/>
</dbReference>
<proteinExistence type="predicted"/>
<comment type="caution">
    <text evidence="1">The sequence shown here is derived from an EMBL/GenBank/DDBJ whole genome shotgun (WGS) entry which is preliminary data.</text>
</comment>
<accession>A0A8X6USP7</accession>